<evidence type="ECO:0000256" key="8">
    <source>
        <dbReference type="RuleBase" id="RU004504"/>
    </source>
</evidence>
<evidence type="ECO:0000256" key="6">
    <source>
        <dbReference type="ARBA" id="ARBA00022898"/>
    </source>
</evidence>
<evidence type="ECO:0000256" key="1">
    <source>
        <dbReference type="ARBA" id="ARBA00001933"/>
    </source>
</evidence>
<dbReference type="EMBL" id="CADCXY010000001">
    <property type="protein sequence ID" value="CAB0149682.1"/>
    <property type="molecule type" value="Genomic_DNA"/>
</dbReference>
<dbReference type="GO" id="GO:0031071">
    <property type="term" value="F:cysteine desulfurase activity"/>
    <property type="evidence" value="ECO:0007669"/>
    <property type="project" value="UniProtKB-EC"/>
</dbReference>
<protein>
    <recommendedName>
        <fullName evidence="5">Probable cysteine desulfurase</fullName>
        <ecNumber evidence="4">2.8.1.7</ecNumber>
    </recommendedName>
</protein>
<dbReference type="PROSITE" id="PS00595">
    <property type="entry name" value="AA_TRANSFER_CLASS_5"/>
    <property type="match status" value="1"/>
</dbReference>
<dbReference type="InterPro" id="IPR015422">
    <property type="entry name" value="PyrdxlP-dep_Trfase_small"/>
</dbReference>
<evidence type="ECO:0000313" key="10">
    <source>
        <dbReference type="EMBL" id="CAB0149682.1"/>
    </source>
</evidence>
<keyword evidence="11" id="KW-1185">Reference proteome</keyword>
<evidence type="ECO:0000256" key="7">
    <source>
        <dbReference type="ARBA" id="ARBA00050776"/>
    </source>
</evidence>
<dbReference type="PIRSF" id="PIRSF005572">
    <property type="entry name" value="NifS"/>
    <property type="match status" value="1"/>
</dbReference>
<organism evidence="10 11">
    <name type="scientific">Pseudidiomarina piscicola</name>
    <dbReference type="NCBI Taxonomy" id="2614830"/>
    <lineage>
        <taxon>Bacteria</taxon>
        <taxon>Pseudomonadati</taxon>
        <taxon>Pseudomonadota</taxon>
        <taxon>Gammaproteobacteria</taxon>
        <taxon>Alteromonadales</taxon>
        <taxon>Idiomarinaceae</taxon>
        <taxon>Pseudidiomarina</taxon>
    </lineage>
</organism>
<comment type="function">
    <text evidence="2">Catalyzes the removal of elemental sulfur and selenium atoms from L-cysteine, L-cystine, L-selenocysteine, and L-selenocystine to produce L-alanine.</text>
</comment>
<proteinExistence type="inferred from homology"/>
<dbReference type="InterPro" id="IPR015421">
    <property type="entry name" value="PyrdxlP-dep_Trfase_major"/>
</dbReference>
<accession>A0A6S6WL52</accession>
<dbReference type="InterPro" id="IPR020578">
    <property type="entry name" value="Aminotrans_V_PyrdxlP_BS"/>
</dbReference>
<keyword evidence="10" id="KW-0808">Transferase</keyword>
<dbReference type="PANTHER" id="PTHR43586">
    <property type="entry name" value="CYSTEINE DESULFURASE"/>
    <property type="match status" value="1"/>
</dbReference>
<dbReference type="AlphaFoldDB" id="A0A6S6WL52"/>
<comment type="cofactor">
    <cofactor evidence="1 8">
        <name>pyridoxal 5'-phosphate</name>
        <dbReference type="ChEBI" id="CHEBI:597326"/>
    </cofactor>
</comment>
<dbReference type="Gene3D" id="3.40.640.10">
    <property type="entry name" value="Type I PLP-dependent aspartate aminotransferase-like (Major domain)"/>
    <property type="match status" value="1"/>
</dbReference>
<dbReference type="InterPro" id="IPR016454">
    <property type="entry name" value="Cysteine_dSase"/>
</dbReference>
<evidence type="ECO:0000256" key="5">
    <source>
        <dbReference type="ARBA" id="ARBA00021850"/>
    </source>
</evidence>
<feature type="domain" description="Aminotransferase class V" evidence="9">
    <location>
        <begin position="26"/>
        <end position="393"/>
    </location>
</feature>
<reference evidence="10 11" key="1">
    <citation type="submission" date="2020-02" db="EMBL/GenBank/DDBJ databases">
        <authorList>
            <person name="Rodrigo-Torres L."/>
            <person name="Arahal R. D."/>
            <person name="Lucena T."/>
        </authorList>
    </citation>
    <scope>NUCLEOTIDE SEQUENCE [LARGE SCALE GENOMIC DNA]</scope>
    <source>
        <strain evidence="10 11">CECT 9734</strain>
    </source>
</reference>
<dbReference type="InterPro" id="IPR000192">
    <property type="entry name" value="Aminotrans_V_dom"/>
</dbReference>
<evidence type="ECO:0000256" key="3">
    <source>
        <dbReference type="ARBA" id="ARBA00010447"/>
    </source>
</evidence>
<name>A0A6S6WL52_9GAMM</name>
<dbReference type="Gene3D" id="3.90.1150.10">
    <property type="entry name" value="Aspartate Aminotransferase, domain 1"/>
    <property type="match status" value="1"/>
</dbReference>
<dbReference type="SUPFAM" id="SSF53383">
    <property type="entry name" value="PLP-dependent transferases"/>
    <property type="match status" value="1"/>
</dbReference>
<evidence type="ECO:0000256" key="4">
    <source>
        <dbReference type="ARBA" id="ARBA00012239"/>
    </source>
</evidence>
<sequence>MINRSKGQYSGAREAFALWQQQPDLVYLDSAASCQVPEIVLQRYLDYYRGEHANAHRGAYPMAQHATELLEQARSYLARWLGTDATQLVFTAGATHSLNLLAQGLRIDWQPGDELVVSRAEHHANFLPWQRLAEQHQLALRWLDLDPTTGQLPDDWAEVIGPRCKLVAVTLASNITGQVLPVQAICQRARSVGAISCVDAAQAVSALPIDVTSLGCDALTFSAHKMYGVTGCGVLYAATSLQSQLDPAWLGGGMVAQVTPSASQWLAGVQKYEAGTPNTAAVVACAEAAKWLEEQRQLGLGDYVQKLADDCVVELRKRPWLKVLPRPSAALPLFSFFAPAIHAFDIASFLAEQNIAVRAGSHCAQPLLSHWQHEAVVRVSFGAYNTPADCERLLAALDEAYQLFIED</sequence>
<dbReference type="EC" id="2.8.1.7" evidence="4"/>
<dbReference type="PANTHER" id="PTHR43586:SF8">
    <property type="entry name" value="CYSTEINE DESULFURASE 1, CHLOROPLASTIC"/>
    <property type="match status" value="1"/>
</dbReference>
<dbReference type="InterPro" id="IPR015424">
    <property type="entry name" value="PyrdxlP-dep_Trfase"/>
</dbReference>
<dbReference type="Pfam" id="PF00266">
    <property type="entry name" value="Aminotran_5"/>
    <property type="match status" value="1"/>
</dbReference>
<evidence type="ECO:0000313" key="11">
    <source>
        <dbReference type="Proteomes" id="UP000481517"/>
    </source>
</evidence>
<keyword evidence="6" id="KW-0663">Pyridoxal phosphate</keyword>
<dbReference type="RefSeq" id="WP_173919303.1">
    <property type="nucleotide sequence ID" value="NZ_CADCXY010000001.1"/>
</dbReference>
<evidence type="ECO:0000259" key="9">
    <source>
        <dbReference type="Pfam" id="PF00266"/>
    </source>
</evidence>
<gene>
    <name evidence="10" type="primary">sufS</name>
    <name evidence="10" type="ORF">PSI9734_00257</name>
</gene>
<dbReference type="Proteomes" id="UP000481517">
    <property type="component" value="Unassembled WGS sequence"/>
</dbReference>
<comment type="similarity">
    <text evidence="3">Belongs to the class-V pyridoxal-phosphate-dependent aminotransferase family. Csd subfamily.</text>
</comment>
<comment type="catalytic activity">
    <reaction evidence="7">
        <text>(sulfur carrier)-H + L-cysteine = (sulfur carrier)-SH + L-alanine</text>
        <dbReference type="Rhea" id="RHEA:43892"/>
        <dbReference type="Rhea" id="RHEA-COMP:14737"/>
        <dbReference type="Rhea" id="RHEA-COMP:14739"/>
        <dbReference type="ChEBI" id="CHEBI:29917"/>
        <dbReference type="ChEBI" id="CHEBI:35235"/>
        <dbReference type="ChEBI" id="CHEBI:57972"/>
        <dbReference type="ChEBI" id="CHEBI:64428"/>
        <dbReference type="EC" id="2.8.1.7"/>
    </reaction>
</comment>
<evidence type="ECO:0000256" key="2">
    <source>
        <dbReference type="ARBA" id="ARBA00002824"/>
    </source>
</evidence>